<keyword evidence="1" id="KW-1133">Transmembrane helix</keyword>
<dbReference type="Proteomes" id="UP001189429">
    <property type="component" value="Unassembled WGS sequence"/>
</dbReference>
<organism evidence="2 3">
    <name type="scientific">Prorocentrum cordatum</name>
    <dbReference type="NCBI Taxonomy" id="2364126"/>
    <lineage>
        <taxon>Eukaryota</taxon>
        <taxon>Sar</taxon>
        <taxon>Alveolata</taxon>
        <taxon>Dinophyceae</taxon>
        <taxon>Prorocentrales</taxon>
        <taxon>Prorocentraceae</taxon>
        <taxon>Prorocentrum</taxon>
    </lineage>
</organism>
<evidence type="ECO:0000313" key="2">
    <source>
        <dbReference type="EMBL" id="CAK0792625.1"/>
    </source>
</evidence>
<accession>A0ABN9PI21</accession>
<sequence length="188" mass="20199">MPAAAPPAAEAPPDCKAGVEVEWDATKRKFCCESAGRGCVIQDMTGADPSHRVKFRKQFELRPGAGSLRLAPGSLAAFSAGTCLSVLLAALATVRLCTMGTSARARGTETYLPMREGTDEADGNFAPAGVRCFYLPTSPRVRLSAHGRQHNRVPTPPFFNLPARTAMQERRGAITYLVALFFRSALLM</sequence>
<keyword evidence="3" id="KW-1185">Reference proteome</keyword>
<evidence type="ECO:0000313" key="3">
    <source>
        <dbReference type="Proteomes" id="UP001189429"/>
    </source>
</evidence>
<name>A0ABN9PI21_9DINO</name>
<reference evidence="2" key="1">
    <citation type="submission" date="2023-10" db="EMBL/GenBank/DDBJ databases">
        <authorList>
            <person name="Chen Y."/>
            <person name="Shah S."/>
            <person name="Dougan E. K."/>
            <person name="Thang M."/>
            <person name="Chan C."/>
        </authorList>
    </citation>
    <scope>NUCLEOTIDE SEQUENCE [LARGE SCALE GENOMIC DNA]</scope>
</reference>
<protein>
    <submittedName>
        <fullName evidence="2">Uncharacterized protein</fullName>
    </submittedName>
</protein>
<keyword evidence="1" id="KW-0472">Membrane</keyword>
<gene>
    <name evidence="2" type="ORF">PCOR1329_LOCUS3153</name>
</gene>
<proteinExistence type="predicted"/>
<dbReference type="EMBL" id="CAUYUJ010000803">
    <property type="protein sequence ID" value="CAK0792625.1"/>
    <property type="molecule type" value="Genomic_DNA"/>
</dbReference>
<feature type="transmembrane region" description="Helical" evidence="1">
    <location>
        <begin position="75"/>
        <end position="97"/>
    </location>
</feature>
<keyword evidence="1" id="KW-0812">Transmembrane</keyword>
<comment type="caution">
    <text evidence="2">The sequence shown here is derived from an EMBL/GenBank/DDBJ whole genome shotgun (WGS) entry which is preliminary data.</text>
</comment>
<evidence type="ECO:0000256" key="1">
    <source>
        <dbReference type="SAM" id="Phobius"/>
    </source>
</evidence>